<sequence>MKISITKALVLSVLMIGFTFQVQAQETPKFASPLQTGHYIPGIISIRDFADPAPASGLVLLDYNIFLSGDKYFNKNGEEVTEFESPTGADIALNPDVSGYINNPVLMWVAKQKVLGATFLTGISIAYNTVNADIAYNRSGIIEGSNQEGSSNSNVSGFSDFNVMPVYLSWGLKEFDITAGYMFYAPTGEYTPGGNNNTGLGYWSNIFQVFTYYYPMKVKGETSKALAVMFAPTYEIIGKIKDVEVVPGNRLSLDYGVDMYFTEKLSVGVFGGNNWQVGNDTGSGVYWDGSIKDKNGIVGGQVGYWLWTNRLQAIGKFGSTYGSKQRLKQNYFQINLTFMTNALTGNKAAKTSSSK</sequence>
<name>A0A917GIY2_9FLAO</name>
<evidence type="ECO:0008006" key="4">
    <source>
        <dbReference type="Google" id="ProtNLM"/>
    </source>
</evidence>
<accession>A0A917GIY2</accession>
<dbReference type="EMBL" id="BMFQ01000002">
    <property type="protein sequence ID" value="GGG47274.1"/>
    <property type="molecule type" value="Genomic_DNA"/>
</dbReference>
<evidence type="ECO:0000256" key="1">
    <source>
        <dbReference type="SAM" id="SignalP"/>
    </source>
</evidence>
<dbReference type="AlphaFoldDB" id="A0A917GIY2"/>
<evidence type="ECO:0000313" key="3">
    <source>
        <dbReference type="Proteomes" id="UP000625976"/>
    </source>
</evidence>
<dbReference type="InterPro" id="IPR025737">
    <property type="entry name" value="FApF"/>
</dbReference>
<keyword evidence="1" id="KW-0732">Signal</keyword>
<dbReference type="RefSeq" id="WP_188464076.1">
    <property type="nucleotide sequence ID" value="NZ_BMFQ01000002.1"/>
</dbReference>
<evidence type="ECO:0000313" key="2">
    <source>
        <dbReference type="EMBL" id="GGG47274.1"/>
    </source>
</evidence>
<feature type="chain" id="PRO_5037204034" description="Transporter" evidence="1">
    <location>
        <begin position="25"/>
        <end position="355"/>
    </location>
</feature>
<dbReference type="Proteomes" id="UP000625976">
    <property type="component" value="Unassembled WGS sequence"/>
</dbReference>
<proteinExistence type="predicted"/>
<dbReference type="Pfam" id="PF13557">
    <property type="entry name" value="Phenol_MetA_deg"/>
    <property type="match status" value="1"/>
</dbReference>
<comment type="caution">
    <text evidence="2">The sequence shown here is derived from an EMBL/GenBank/DDBJ whole genome shotgun (WGS) entry which is preliminary data.</text>
</comment>
<keyword evidence="3" id="KW-1185">Reference proteome</keyword>
<reference evidence="2" key="2">
    <citation type="submission" date="2020-09" db="EMBL/GenBank/DDBJ databases">
        <authorList>
            <person name="Sun Q."/>
            <person name="Zhou Y."/>
        </authorList>
    </citation>
    <scope>NUCLEOTIDE SEQUENCE</scope>
    <source>
        <strain evidence="2">CGMCC 1.12751</strain>
    </source>
</reference>
<organism evidence="2 3">
    <name type="scientific">Bizionia arctica</name>
    <dbReference type="NCBI Taxonomy" id="1495645"/>
    <lineage>
        <taxon>Bacteria</taxon>
        <taxon>Pseudomonadati</taxon>
        <taxon>Bacteroidota</taxon>
        <taxon>Flavobacteriia</taxon>
        <taxon>Flavobacteriales</taxon>
        <taxon>Flavobacteriaceae</taxon>
        <taxon>Bizionia</taxon>
    </lineage>
</organism>
<reference evidence="2" key="1">
    <citation type="journal article" date="2014" name="Int. J. Syst. Evol. Microbiol.">
        <title>Complete genome sequence of Corynebacterium casei LMG S-19264T (=DSM 44701T), isolated from a smear-ripened cheese.</title>
        <authorList>
            <consortium name="US DOE Joint Genome Institute (JGI-PGF)"/>
            <person name="Walter F."/>
            <person name="Albersmeier A."/>
            <person name="Kalinowski J."/>
            <person name="Ruckert C."/>
        </authorList>
    </citation>
    <scope>NUCLEOTIDE SEQUENCE</scope>
    <source>
        <strain evidence="2">CGMCC 1.12751</strain>
    </source>
</reference>
<protein>
    <recommendedName>
        <fullName evidence="4">Transporter</fullName>
    </recommendedName>
</protein>
<feature type="signal peptide" evidence="1">
    <location>
        <begin position="1"/>
        <end position="24"/>
    </location>
</feature>
<gene>
    <name evidence="2" type="ORF">GCM10010976_18390</name>
</gene>